<evidence type="ECO:0000256" key="5">
    <source>
        <dbReference type="ARBA" id="ARBA00022723"/>
    </source>
</evidence>
<dbReference type="InterPro" id="IPR043519">
    <property type="entry name" value="NT_sf"/>
</dbReference>
<keyword evidence="8" id="KW-0460">Magnesium</keyword>
<keyword evidence="7" id="KW-0067">ATP-binding</keyword>
<accession>J1AMV7</accession>
<dbReference type="SUPFAM" id="SSF81301">
    <property type="entry name" value="Nucleotidyltransferase"/>
    <property type="match status" value="1"/>
</dbReference>
<evidence type="ECO:0000256" key="3">
    <source>
        <dbReference type="ARBA" id="ARBA00022679"/>
    </source>
</evidence>
<comment type="cofactor">
    <cofactor evidence="1">
        <name>Mg(2+)</name>
        <dbReference type="ChEBI" id="CHEBI:18420"/>
    </cofactor>
</comment>
<dbReference type="PATRIC" id="fig|28892.9.peg.213"/>
<evidence type="ECO:0000256" key="8">
    <source>
        <dbReference type="ARBA" id="ARBA00022842"/>
    </source>
</evidence>
<evidence type="ECO:0000256" key="7">
    <source>
        <dbReference type="ARBA" id="ARBA00022840"/>
    </source>
</evidence>
<dbReference type="GO" id="GO:0070733">
    <property type="term" value="F:AMPylase activity"/>
    <property type="evidence" value="ECO:0007669"/>
    <property type="project" value="UniProtKB-EC"/>
</dbReference>
<keyword evidence="6" id="KW-0547">Nucleotide-binding</keyword>
<dbReference type="EC" id="2.7.7.108" evidence="9"/>
<dbReference type="STRING" id="28892.Metli_0199"/>
<dbReference type="AlphaFoldDB" id="J1AMV7"/>
<dbReference type="OrthoDB" id="61846at2157"/>
<dbReference type="GO" id="GO:0005524">
    <property type="term" value="F:ATP binding"/>
    <property type="evidence" value="ECO:0007669"/>
    <property type="project" value="UniProtKB-KW"/>
</dbReference>
<gene>
    <name evidence="14" type="ORF">Metli_0199</name>
</gene>
<dbReference type="RefSeq" id="WP_004037176.1">
    <property type="nucleotide sequence ID" value="NZ_CM001555.1"/>
</dbReference>
<keyword evidence="4" id="KW-0548">Nucleotidyltransferase</keyword>
<dbReference type="InterPro" id="IPR052038">
    <property type="entry name" value="Type-VII_TA_antitoxin"/>
</dbReference>
<dbReference type="InterPro" id="IPR002934">
    <property type="entry name" value="Polymerase_NTP_transf_dom"/>
</dbReference>
<reference evidence="14 15" key="1">
    <citation type="submission" date="2011-08" db="EMBL/GenBank/DDBJ databases">
        <title>The complete genome of Methanofollis liminatans DSM 4140.</title>
        <authorList>
            <consortium name="US DOE Joint Genome Institute (JGI-PGF)"/>
            <person name="Lucas S."/>
            <person name="Han J."/>
            <person name="Lapidus A."/>
            <person name="Bruce D."/>
            <person name="Goodwin L."/>
            <person name="Pitluck S."/>
            <person name="Peters L."/>
            <person name="Kyrpides N."/>
            <person name="Mavromatis K."/>
            <person name="Ivanova N."/>
            <person name="Mikhailova N."/>
            <person name="Lu M."/>
            <person name="Detter J.C."/>
            <person name="Tapia R."/>
            <person name="Han C."/>
            <person name="Land M."/>
            <person name="Hauser L."/>
            <person name="Markowitz V."/>
            <person name="Cheng J.-F."/>
            <person name="Hugenholtz P."/>
            <person name="Woyke T."/>
            <person name="Wu D."/>
            <person name="Spring S."/>
            <person name="Schuler E."/>
            <person name="Brambilla E."/>
            <person name="Klenk H.-P."/>
            <person name="Eisen J.A."/>
        </authorList>
    </citation>
    <scope>NUCLEOTIDE SEQUENCE [LARGE SCALE GENOMIC DNA]</scope>
    <source>
        <strain evidence="14 15">DSM 4140</strain>
    </source>
</reference>
<comment type="catalytic activity">
    <reaction evidence="11">
        <text>O-(5'-adenylyl)-L-tyrosyl-[protein] + ATP = O-[5'-(adenylyl-(5'-&gt;3')-adenylyl)]-L-tyrosyl-[protein] + diphosphate</text>
        <dbReference type="Rhea" id="RHEA:66528"/>
        <dbReference type="Rhea" id="RHEA-COMP:13846"/>
        <dbReference type="Rhea" id="RHEA-COMP:17046"/>
        <dbReference type="ChEBI" id="CHEBI:30616"/>
        <dbReference type="ChEBI" id="CHEBI:33019"/>
        <dbReference type="ChEBI" id="CHEBI:83624"/>
        <dbReference type="ChEBI" id="CHEBI:167160"/>
    </reaction>
</comment>
<organism evidence="14 15">
    <name type="scientific">Methanofollis liminatans DSM 4140</name>
    <dbReference type="NCBI Taxonomy" id="28892"/>
    <lineage>
        <taxon>Archaea</taxon>
        <taxon>Methanobacteriati</taxon>
        <taxon>Methanobacteriota</taxon>
        <taxon>Stenosarchaea group</taxon>
        <taxon>Methanomicrobia</taxon>
        <taxon>Methanomicrobiales</taxon>
        <taxon>Methanomicrobiaceae</taxon>
        <taxon>Methanofollis</taxon>
    </lineage>
</organism>
<evidence type="ECO:0000256" key="9">
    <source>
        <dbReference type="ARBA" id="ARBA00034531"/>
    </source>
</evidence>
<evidence type="ECO:0000256" key="12">
    <source>
        <dbReference type="ARBA" id="ARBA00048696"/>
    </source>
</evidence>
<dbReference type="GO" id="GO:0046872">
    <property type="term" value="F:metal ion binding"/>
    <property type="evidence" value="ECO:0007669"/>
    <property type="project" value="UniProtKB-KW"/>
</dbReference>
<feature type="domain" description="Polymerase nucleotidyl transferase" evidence="13">
    <location>
        <begin position="11"/>
        <end position="92"/>
    </location>
</feature>
<dbReference type="EMBL" id="CM001555">
    <property type="protein sequence ID" value="EJG06173.1"/>
    <property type="molecule type" value="Genomic_DNA"/>
</dbReference>
<dbReference type="Pfam" id="PF01909">
    <property type="entry name" value="NTP_transf_2"/>
    <property type="match status" value="1"/>
</dbReference>
<protein>
    <recommendedName>
        <fullName evidence="9">protein adenylyltransferase</fullName>
        <ecNumber evidence="9">2.7.7.108</ecNumber>
    </recommendedName>
</protein>
<comment type="catalytic activity">
    <reaction evidence="12">
        <text>L-tyrosyl-[protein] + ATP = O-(5'-adenylyl)-L-tyrosyl-[protein] + diphosphate</text>
        <dbReference type="Rhea" id="RHEA:54288"/>
        <dbReference type="Rhea" id="RHEA-COMP:10136"/>
        <dbReference type="Rhea" id="RHEA-COMP:13846"/>
        <dbReference type="ChEBI" id="CHEBI:30616"/>
        <dbReference type="ChEBI" id="CHEBI:33019"/>
        <dbReference type="ChEBI" id="CHEBI:46858"/>
        <dbReference type="ChEBI" id="CHEBI:83624"/>
        <dbReference type="EC" id="2.7.7.108"/>
    </reaction>
</comment>
<sequence length="94" mass="10692">MHPLALVRQNLRTIRERYGVARIGVFGSVVRGEATPESDIDILVEFREGEETFDHFMDLKFYLEDLLGRPADLVIADTLKARIRSTVLAEVVYA</sequence>
<evidence type="ECO:0000256" key="4">
    <source>
        <dbReference type="ARBA" id="ARBA00022695"/>
    </source>
</evidence>
<evidence type="ECO:0000256" key="11">
    <source>
        <dbReference type="ARBA" id="ARBA00047518"/>
    </source>
</evidence>
<dbReference type="PANTHER" id="PTHR33571:SF12">
    <property type="entry name" value="BSL3053 PROTEIN"/>
    <property type="match status" value="1"/>
</dbReference>
<dbReference type="PANTHER" id="PTHR33571">
    <property type="entry name" value="SSL8005 PROTEIN"/>
    <property type="match status" value="1"/>
</dbReference>
<evidence type="ECO:0000313" key="15">
    <source>
        <dbReference type="Proteomes" id="UP000005095"/>
    </source>
</evidence>
<dbReference type="CDD" id="cd05403">
    <property type="entry name" value="NT_KNTase_like"/>
    <property type="match status" value="1"/>
</dbReference>
<dbReference type="HOGENOM" id="CLU_130257_10_1_2"/>
<keyword evidence="15" id="KW-1185">Reference proteome</keyword>
<proteinExistence type="inferred from homology"/>
<keyword evidence="3" id="KW-0808">Transferase</keyword>
<evidence type="ECO:0000256" key="1">
    <source>
        <dbReference type="ARBA" id="ARBA00001946"/>
    </source>
</evidence>
<dbReference type="Gene3D" id="3.30.460.10">
    <property type="entry name" value="Beta Polymerase, domain 2"/>
    <property type="match status" value="1"/>
</dbReference>
<evidence type="ECO:0000259" key="13">
    <source>
        <dbReference type="Pfam" id="PF01909"/>
    </source>
</evidence>
<dbReference type="Proteomes" id="UP000005095">
    <property type="component" value="Chromosome"/>
</dbReference>
<evidence type="ECO:0000256" key="2">
    <source>
        <dbReference type="ARBA" id="ARBA00022649"/>
    </source>
</evidence>
<keyword evidence="2" id="KW-1277">Toxin-antitoxin system</keyword>
<evidence type="ECO:0000256" key="10">
    <source>
        <dbReference type="ARBA" id="ARBA00038276"/>
    </source>
</evidence>
<evidence type="ECO:0000256" key="6">
    <source>
        <dbReference type="ARBA" id="ARBA00022741"/>
    </source>
</evidence>
<evidence type="ECO:0000313" key="14">
    <source>
        <dbReference type="EMBL" id="EJG06173.1"/>
    </source>
</evidence>
<comment type="similarity">
    <text evidence="10">Belongs to the MntA antitoxin family.</text>
</comment>
<keyword evidence="5" id="KW-0479">Metal-binding</keyword>
<name>J1AMV7_9EURY</name>